<dbReference type="AlphaFoldDB" id="H2XP41"/>
<dbReference type="InParanoid" id="H2XP41"/>
<evidence type="ECO:0000313" key="2">
    <source>
        <dbReference type="Ensembl" id="ENSCINP00000031424.1"/>
    </source>
</evidence>
<keyword evidence="1" id="KW-0812">Transmembrane</keyword>
<proteinExistence type="predicted"/>
<feature type="transmembrane region" description="Helical" evidence="1">
    <location>
        <begin position="12"/>
        <end position="38"/>
    </location>
</feature>
<protein>
    <submittedName>
        <fullName evidence="2">Uncharacterized protein</fullName>
    </submittedName>
</protein>
<dbReference type="HOGENOM" id="CLU_3031654_0_0_1"/>
<name>H2XP41_CIOIN</name>
<organism evidence="2 3">
    <name type="scientific">Ciona intestinalis</name>
    <name type="common">Transparent sea squirt</name>
    <name type="synonym">Ascidia intestinalis</name>
    <dbReference type="NCBI Taxonomy" id="7719"/>
    <lineage>
        <taxon>Eukaryota</taxon>
        <taxon>Metazoa</taxon>
        <taxon>Chordata</taxon>
        <taxon>Tunicata</taxon>
        <taxon>Ascidiacea</taxon>
        <taxon>Phlebobranchia</taxon>
        <taxon>Cionidae</taxon>
        <taxon>Ciona</taxon>
    </lineage>
</organism>
<evidence type="ECO:0000256" key="1">
    <source>
        <dbReference type="SAM" id="Phobius"/>
    </source>
</evidence>
<accession>H2XP41</accession>
<reference evidence="2" key="2">
    <citation type="submission" date="2025-08" db="UniProtKB">
        <authorList>
            <consortium name="Ensembl"/>
        </authorList>
    </citation>
    <scope>IDENTIFICATION</scope>
</reference>
<evidence type="ECO:0000313" key="3">
    <source>
        <dbReference type="Proteomes" id="UP000008144"/>
    </source>
</evidence>
<reference evidence="2" key="3">
    <citation type="submission" date="2025-09" db="UniProtKB">
        <authorList>
            <consortium name="Ensembl"/>
        </authorList>
    </citation>
    <scope>IDENTIFICATION</scope>
</reference>
<sequence>MFCSLYNTLWCLCTLYFVSLCIGKMLSTIIVSIVAYFAPNCAESSSENVTSFLFH</sequence>
<keyword evidence="1" id="KW-0472">Membrane</keyword>
<dbReference type="Proteomes" id="UP000008144">
    <property type="component" value="Unassembled WGS sequence"/>
</dbReference>
<reference evidence="3" key="1">
    <citation type="journal article" date="2002" name="Science">
        <title>The draft genome of Ciona intestinalis: insights into chordate and vertebrate origins.</title>
        <authorList>
            <person name="Dehal P."/>
            <person name="Satou Y."/>
            <person name="Campbell R.K."/>
            <person name="Chapman J."/>
            <person name="Degnan B."/>
            <person name="De Tomaso A."/>
            <person name="Davidson B."/>
            <person name="Di Gregorio A."/>
            <person name="Gelpke M."/>
            <person name="Goodstein D.M."/>
            <person name="Harafuji N."/>
            <person name="Hastings K.E."/>
            <person name="Ho I."/>
            <person name="Hotta K."/>
            <person name="Huang W."/>
            <person name="Kawashima T."/>
            <person name="Lemaire P."/>
            <person name="Martinez D."/>
            <person name="Meinertzhagen I.A."/>
            <person name="Necula S."/>
            <person name="Nonaka M."/>
            <person name="Putnam N."/>
            <person name="Rash S."/>
            <person name="Saiga H."/>
            <person name="Satake M."/>
            <person name="Terry A."/>
            <person name="Yamada L."/>
            <person name="Wang H.G."/>
            <person name="Awazu S."/>
            <person name="Azumi K."/>
            <person name="Boore J."/>
            <person name="Branno M."/>
            <person name="Chin-Bow S."/>
            <person name="DeSantis R."/>
            <person name="Doyle S."/>
            <person name="Francino P."/>
            <person name="Keys D.N."/>
            <person name="Haga S."/>
            <person name="Hayashi H."/>
            <person name="Hino K."/>
            <person name="Imai K.S."/>
            <person name="Inaba K."/>
            <person name="Kano S."/>
            <person name="Kobayashi K."/>
            <person name="Kobayashi M."/>
            <person name="Lee B.I."/>
            <person name="Makabe K.W."/>
            <person name="Manohar C."/>
            <person name="Matassi G."/>
            <person name="Medina M."/>
            <person name="Mochizuki Y."/>
            <person name="Mount S."/>
            <person name="Morishita T."/>
            <person name="Miura S."/>
            <person name="Nakayama A."/>
            <person name="Nishizaka S."/>
            <person name="Nomoto H."/>
            <person name="Ohta F."/>
            <person name="Oishi K."/>
            <person name="Rigoutsos I."/>
            <person name="Sano M."/>
            <person name="Sasaki A."/>
            <person name="Sasakura Y."/>
            <person name="Shoguchi E."/>
            <person name="Shin-i T."/>
            <person name="Spagnuolo A."/>
            <person name="Stainier D."/>
            <person name="Suzuki M.M."/>
            <person name="Tassy O."/>
            <person name="Takatori N."/>
            <person name="Tokuoka M."/>
            <person name="Yagi K."/>
            <person name="Yoshizaki F."/>
            <person name="Wada S."/>
            <person name="Zhang C."/>
            <person name="Hyatt P.D."/>
            <person name="Larimer F."/>
            <person name="Detter C."/>
            <person name="Doggett N."/>
            <person name="Glavina T."/>
            <person name="Hawkins T."/>
            <person name="Richardson P."/>
            <person name="Lucas S."/>
            <person name="Kohara Y."/>
            <person name="Levine M."/>
            <person name="Satoh N."/>
            <person name="Rokhsar D.S."/>
        </authorList>
    </citation>
    <scope>NUCLEOTIDE SEQUENCE [LARGE SCALE GENOMIC DNA]</scope>
</reference>
<keyword evidence="3" id="KW-1185">Reference proteome</keyword>
<keyword evidence="1" id="KW-1133">Transmembrane helix</keyword>
<dbReference type="Ensembl" id="ENSCINT00000031986.1">
    <property type="protein sequence ID" value="ENSCINP00000031424.1"/>
    <property type="gene ID" value="ENSCING00000024051.1"/>
</dbReference>